<accession>A0ABU0XAS6</accession>
<comment type="caution">
    <text evidence="1">The sequence shown here is derived from an EMBL/GenBank/DDBJ whole genome shotgun (WGS) entry which is preliminary data.</text>
</comment>
<dbReference type="SUPFAM" id="SSF51905">
    <property type="entry name" value="FAD/NAD(P)-binding domain"/>
    <property type="match status" value="1"/>
</dbReference>
<reference evidence="1 2" key="1">
    <citation type="submission" date="2017-06" db="EMBL/GenBank/DDBJ databases">
        <title>Cultured bacterium strain Saccharothrix yanglingensis Hhs.015.</title>
        <authorList>
            <person name="Xia Y."/>
        </authorList>
    </citation>
    <scope>NUCLEOTIDE SEQUENCE [LARGE SCALE GENOMIC DNA]</scope>
    <source>
        <strain evidence="1 2">Hhs.015</strain>
    </source>
</reference>
<dbReference type="EMBL" id="NSDM01000031">
    <property type="protein sequence ID" value="MDQ2589152.1"/>
    <property type="molecule type" value="Genomic_DNA"/>
</dbReference>
<dbReference type="Proteomes" id="UP001225605">
    <property type="component" value="Unassembled WGS sequence"/>
</dbReference>
<organism evidence="1 2">
    <name type="scientific">Saccharothrix yanglingensis</name>
    <dbReference type="NCBI Taxonomy" id="659496"/>
    <lineage>
        <taxon>Bacteria</taxon>
        <taxon>Bacillati</taxon>
        <taxon>Actinomycetota</taxon>
        <taxon>Actinomycetes</taxon>
        <taxon>Pseudonocardiales</taxon>
        <taxon>Pseudonocardiaceae</taxon>
        <taxon>Saccharothrix</taxon>
    </lineage>
</organism>
<dbReference type="PANTHER" id="PTHR43106:SF1">
    <property type="entry name" value="DEHYDROGENASE-RELATED"/>
    <property type="match status" value="1"/>
</dbReference>
<keyword evidence="2" id="KW-1185">Reference proteome</keyword>
<dbReference type="InterPro" id="IPR036188">
    <property type="entry name" value="FAD/NAD-bd_sf"/>
</dbReference>
<dbReference type="PANTHER" id="PTHR43106">
    <property type="entry name" value="DEHYDROGENASE-RELATED"/>
    <property type="match status" value="1"/>
</dbReference>
<protein>
    <submittedName>
        <fullName evidence="1">Uncharacterized protein</fullName>
    </submittedName>
</protein>
<evidence type="ECO:0000313" key="2">
    <source>
        <dbReference type="Proteomes" id="UP001225605"/>
    </source>
</evidence>
<evidence type="ECO:0000313" key="1">
    <source>
        <dbReference type="EMBL" id="MDQ2589152.1"/>
    </source>
</evidence>
<proteinExistence type="predicted"/>
<name>A0ABU0XAS6_9PSEU</name>
<gene>
    <name evidence="1" type="ORF">CKY47_35515</name>
</gene>
<dbReference type="Gene3D" id="3.50.50.60">
    <property type="entry name" value="FAD/NAD(P)-binding domain"/>
    <property type="match status" value="1"/>
</dbReference>
<sequence>MVRVREQLIIVGAGPAGLAAAHAARDMDPLVLEGGPALDRRDHGDTQEAAQGVGGAGLFSDGKFSFWPSASNLWTLHGPSLRGAYAWFRHQLHLVGITTPPLSVDKRHVPLGGGSGQKRYPSVYSDLDSRRVLIKQLHERVARVQSESPVSQAERFPGGWRVVLRTGEVLTTRRLLLATGRLGPLQAGDWIDRRHLTFRRIEVGVRIEEPSESFFLSAHPQVDPKYIWRDGPVEWRTFCCCRDGEIIGTSTNGVTSASGRSDGPGTGRSNVGFNVRLDAAWEESLEGARFFATVRRARRLRRCLLGRFIRDAGSAVDNDLSAVLGRGLTTLLAKGLDRLVATFPDHDFLDALLTGPTIEGVGLYPVHDERLASPMGRLWCAGDVAGDFRGLTAALVSGHIAGQSAAGYRGALDE</sequence>